<proteinExistence type="predicted"/>
<reference evidence="1 2" key="1">
    <citation type="submission" date="2018-05" db="EMBL/GenBank/DDBJ databases">
        <title>Draft Genome Sequences for a Diverse set of 7 Haemophilus Species.</title>
        <authorList>
            <person name="Nichols M."/>
            <person name="Topaz N."/>
            <person name="Wang X."/>
            <person name="Wang X."/>
            <person name="Boxrud D."/>
        </authorList>
    </citation>
    <scope>NUCLEOTIDE SEQUENCE [LARGE SCALE GENOMIC DNA]</scope>
    <source>
        <strain evidence="1 2">C2008001710</strain>
    </source>
</reference>
<sequence>MFFHDVFLYLAKAQLGIQVNFILRNIEENDPAKITNLINDCKLQVRKQRKRPTGNAGRLSNQM</sequence>
<comment type="caution">
    <text evidence="1">The sequence shown here is derived from an EMBL/GenBank/DDBJ whole genome shotgun (WGS) entry which is preliminary data.</text>
</comment>
<accession>A0A369Z4J3</accession>
<organism evidence="1 2">
    <name type="scientific">Haemophilus parainfluenzae</name>
    <dbReference type="NCBI Taxonomy" id="729"/>
    <lineage>
        <taxon>Bacteria</taxon>
        <taxon>Pseudomonadati</taxon>
        <taxon>Pseudomonadota</taxon>
        <taxon>Gammaproteobacteria</taxon>
        <taxon>Pasteurellales</taxon>
        <taxon>Pasteurellaceae</taxon>
        <taxon>Haemophilus</taxon>
    </lineage>
</organism>
<dbReference type="Proteomes" id="UP000253910">
    <property type="component" value="Unassembled WGS sequence"/>
</dbReference>
<gene>
    <name evidence="1" type="ORF">DPV87_01870</name>
</gene>
<dbReference type="EMBL" id="QEPW01000002">
    <property type="protein sequence ID" value="RDE98540.1"/>
    <property type="molecule type" value="Genomic_DNA"/>
</dbReference>
<evidence type="ECO:0000313" key="1">
    <source>
        <dbReference type="EMBL" id="RDE98540.1"/>
    </source>
</evidence>
<name>A0A369Z4J3_HAEPA</name>
<protein>
    <submittedName>
        <fullName evidence="1">Uncharacterized protein</fullName>
    </submittedName>
</protein>
<dbReference type="AlphaFoldDB" id="A0A369Z4J3"/>
<evidence type="ECO:0000313" key="2">
    <source>
        <dbReference type="Proteomes" id="UP000253910"/>
    </source>
</evidence>